<accession>A0ABT9ZK85</accession>
<reference evidence="2 3" key="1">
    <citation type="submission" date="2023-07" db="EMBL/GenBank/DDBJ databases">
        <title>Genomic Encyclopedia of Type Strains, Phase IV (KMG-IV): sequencing the most valuable type-strain genomes for metagenomic binning, comparative biology and taxonomic classification.</title>
        <authorList>
            <person name="Goeker M."/>
        </authorList>
    </citation>
    <scope>NUCLEOTIDE SEQUENCE [LARGE SCALE GENOMIC DNA]</scope>
    <source>
        <strain evidence="2 3">DSM 29005</strain>
    </source>
</reference>
<dbReference type="EMBL" id="JAUSUD010000024">
    <property type="protein sequence ID" value="MDQ0232704.1"/>
    <property type="molecule type" value="Genomic_DNA"/>
</dbReference>
<keyword evidence="3" id="KW-1185">Reference proteome</keyword>
<evidence type="ECO:0000256" key="1">
    <source>
        <dbReference type="SAM" id="Phobius"/>
    </source>
</evidence>
<gene>
    <name evidence="2" type="ORF">J2S19_004026</name>
</gene>
<keyword evidence="1" id="KW-0472">Membrane</keyword>
<name>A0ABT9ZK85_9BACI</name>
<keyword evidence="1" id="KW-1133">Transmembrane helix</keyword>
<organism evidence="2 3">
    <name type="scientific">Metabacillus malikii</name>
    <dbReference type="NCBI Taxonomy" id="1504265"/>
    <lineage>
        <taxon>Bacteria</taxon>
        <taxon>Bacillati</taxon>
        <taxon>Bacillota</taxon>
        <taxon>Bacilli</taxon>
        <taxon>Bacillales</taxon>
        <taxon>Bacillaceae</taxon>
        <taxon>Metabacillus</taxon>
    </lineage>
</organism>
<comment type="caution">
    <text evidence="2">The sequence shown here is derived from an EMBL/GenBank/DDBJ whole genome shotgun (WGS) entry which is preliminary data.</text>
</comment>
<evidence type="ECO:0000313" key="3">
    <source>
        <dbReference type="Proteomes" id="UP001234495"/>
    </source>
</evidence>
<dbReference type="Proteomes" id="UP001234495">
    <property type="component" value="Unassembled WGS sequence"/>
</dbReference>
<evidence type="ECO:0000313" key="2">
    <source>
        <dbReference type="EMBL" id="MDQ0232704.1"/>
    </source>
</evidence>
<sequence length="62" mass="7261">MYLAIKKGYKWQYILRIKKSQNTQVVHKNLHILGSLVLSLIVLKLPVTLSVILHKLIIFMFN</sequence>
<feature type="transmembrane region" description="Helical" evidence="1">
    <location>
        <begin position="32"/>
        <end position="53"/>
    </location>
</feature>
<proteinExistence type="predicted"/>
<protein>
    <submittedName>
        <fullName evidence="2">Uncharacterized protein</fullName>
    </submittedName>
</protein>
<keyword evidence="1" id="KW-0812">Transmembrane</keyword>